<dbReference type="AlphaFoldDB" id="A0A7J6ID02"/>
<sequence>MNSSVSSLKELDKQWVSRNTASQNDNPGRLTADEIRRRMNPARAAQRATQTAPSLTTVEQHSNKELEEVFTREDKKVLGLVAYSTALARQMLWENSRELSARIPVALEVAMQEAAKEASVAFQVQFASSLKNAWAVIESQHEKDVKTEAEETHRRLKESAESSDGVPEQTIRKYLEDSFHSRKK</sequence>
<dbReference type="InParanoid" id="A0A7J6ID02"/>
<proteinExistence type="predicted"/>
<gene>
    <name evidence="2" type="ORF">CGGC5_v017145</name>
</gene>
<keyword evidence="3" id="KW-1185">Reference proteome</keyword>
<dbReference type="RefSeq" id="XP_066006882.1">
    <property type="nucleotide sequence ID" value="XM_066153786.1"/>
</dbReference>
<accession>A0A7J6ID02</accession>
<organism evidence="2 3">
    <name type="scientific">Colletotrichum fructicola (strain Nara gc5)</name>
    <name type="common">Anthracnose fungus</name>
    <name type="synonym">Colletotrichum gloeosporioides (strain Nara gc5)</name>
    <dbReference type="NCBI Taxonomy" id="1213859"/>
    <lineage>
        <taxon>Eukaryota</taxon>
        <taxon>Fungi</taxon>
        <taxon>Dikarya</taxon>
        <taxon>Ascomycota</taxon>
        <taxon>Pezizomycotina</taxon>
        <taxon>Sordariomycetes</taxon>
        <taxon>Hypocreomycetidae</taxon>
        <taxon>Glomerellales</taxon>
        <taxon>Glomerellaceae</taxon>
        <taxon>Colletotrichum</taxon>
        <taxon>Colletotrichum gloeosporioides species complex</taxon>
    </lineage>
</organism>
<feature type="compositionally biased region" description="Polar residues" evidence="1">
    <location>
        <begin position="16"/>
        <end position="26"/>
    </location>
</feature>
<evidence type="ECO:0000313" key="3">
    <source>
        <dbReference type="Proteomes" id="UP000011096"/>
    </source>
</evidence>
<reference evidence="2 3" key="2">
    <citation type="submission" date="2020-04" db="EMBL/GenBank/DDBJ databases">
        <title>Genome sequencing and assembly of multiple isolates from the Colletotrichum gloeosporioides species complex.</title>
        <authorList>
            <person name="Gan P."/>
            <person name="Shirasu K."/>
        </authorList>
    </citation>
    <scope>NUCLEOTIDE SEQUENCE [LARGE SCALE GENOMIC DNA]</scope>
    <source>
        <strain evidence="2 3">Nara gc5</strain>
    </source>
</reference>
<feature type="region of interest" description="Disordered" evidence="1">
    <location>
        <begin position="140"/>
        <end position="170"/>
    </location>
</feature>
<feature type="region of interest" description="Disordered" evidence="1">
    <location>
        <begin position="1"/>
        <end position="62"/>
    </location>
</feature>
<evidence type="ECO:0000256" key="1">
    <source>
        <dbReference type="SAM" id="MobiDB-lite"/>
    </source>
</evidence>
<dbReference type="GeneID" id="43610705"/>
<dbReference type="EMBL" id="ANPB02000011">
    <property type="protein sequence ID" value="KAF4474132.1"/>
    <property type="molecule type" value="Genomic_DNA"/>
</dbReference>
<protein>
    <submittedName>
        <fullName evidence="2">Uncharacterized protein</fullName>
    </submittedName>
</protein>
<reference evidence="2 3" key="1">
    <citation type="submission" date="2012-08" db="EMBL/GenBank/DDBJ databases">
        <authorList>
            <person name="Gan P.H.P."/>
            <person name="Ikeda K."/>
            <person name="Irieda H."/>
            <person name="Narusaka M."/>
            <person name="O'Connell R.J."/>
            <person name="Narusaka Y."/>
            <person name="Takano Y."/>
            <person name="Kubo Y."/>
            <person name="Shirasu K."/>
        </authorList>
    </citation>
    <scope>NUCLEOTIDE SEQUENCE [LARGE SCALE GENOMIC DNA]</scope>
    <source>
        <strain evidence="2 3">Nara gc5</strain>
    </source>
</reference>
<evidence type="ECO:0000313" key="2">
    <source>
        <dbReference type="EMBL" id="KAF4474132.1"/>
    </source>
</evidence>
<feature type="compositionally biased region" description="Low complexity" evidence="1">
    <location>
        <begin position="41"/>
        <end position="53"/>
    </location>
</feature>
<name>A0A7J6ID02_COLFN</name>
<feature type="compositionally biased region" description="Basic and acidic residues" evidence="1">
    <location>
        <begin position="140"/>
        <end position="160"/>
    </location>
</feature>
<comment type="caution">
    <text evidence="2">The sequence shown here is derived from an EMBL/GenBank/DDBJ whole genome shotgun (WGS) entry which is preliminary data.</text>
</comment>
<dbReference type="Proteomes" id="UP000011096">
    <property type="component" value="Unassembled WGS sequence"/>
</dbReference>